<gene>
    <name evidence="1" type="ORF">TONV_015</name>
</gene>
<dbReference type="RefSeq" id="YP_009116662.1">
    <property type="nucleotide sequence ID" value="NC_026242.1"/>
</dbReference>
<name>A0A0B4VFA9_9VIRU</name>
<dbReference type="GeneID" id="22921729"/>
<sequence>MNSFVYVFDLYGRNIEKRSETFTLLIDYATKQYEAVITLCSKIDGSNIYQTHTTKQEQQKQSNCRIFMLIDTELNNATLDTIHNTLKNKYNFIYKPTVLYQTQVIKKFNTFNEIKNDLDSFILLNLNYSDIFRQYFEVNNIVGTFEYKNRRQITLPTLKHKPIFEQIEEKESEIEQDDVDIFNNLNSIINEEFTMITKTAEFIQYLDLSKKHYQDIIPNYSIIVNNSELLCCKNTTPKSLVDLIVYLVPNNNNYTYYSIHAYLGFFEYEFNNNIYYIWISSKNVIHSKTETLNKTLNYTFNTFDLDDQKILIKMFKSFVNLFNISDYDVIDNSTIYYIDDDLLIFFGQFPEYVDRIHSNNFSKM</sequence>
<reference evidence="1 2" key="1">
    <citation type="journal article" date="2015" name="J. Virol.">
        <title>The genome of the nucleopolyhedrosis-causing virus from Tipula oleracea sheds new light on the Nudiviridae family.</title>
        <authorList>
            <person name="Bezier A."/>
            <person name="Theze J."/>
            <person name="Gavory F."/>
            <person name="Gaillard J."/>
            <person name="Poulain J."/>
            <person name="Drezen J.M."/>
            <person name="Herniou E.A."/>
        </authorList>
    </citation>
    <scope>NUCLEOTIDE SEQUENCE [LARGE SCALE GENOMIC DNA]</scope>
    <source>
        <strain evidence="1">35</strain>
    </source>
</reference>
<accession>A0A0B4VFA9</accession>
<organism evidence="1 2">
    <name type="scientific">Tipula oleracea nudivirus</name>
    <dbReference type="NCBI Taxonomy" id="1546257"/>
    <lineage>
        <taxon>Viruses</taxon>
        <taxon>Viruses incertae sedis</taxon>
        <taxon>Naldaviricetes</taxon>
        <taxon>Lefavirales</taxon>
        <taxon>Nudiviridae</taxon>
        <taxon>Deltanudivirus</taxon>
        <taxon>Deltanudivirus tipoleraceae</taxon>
    </lineage>
</organism>
<proteinExistence type="predicted"/>
<dbReference type="KEGG" id="vg:22921729"/>
<evidence type="ECO:0000313" key="2">
    <source>
        <dbReference type="Proteomes" id="UP000201058"/>
    </source>
</evidence>
<evidence type="ECO:0000313" key="1">
    <source>
        <dbReference type="EMBL" id="AJD20075.1"/>
    </source>
</evidence>
<protein>
    <submittedName>
        <fullName evidence="1">Uncharacterized protein</fullName>
    </submittedName>
</protein>
<keyword evidence="2" id="KW-1185">Reference proteome</keyword>
<dbReference type="Proteomes" id="UP000201058">
    <property type="component" value="Segment"/>
</dbReference>
<dbReference type="EMBL" id="KM610234">
    <property type="protein sequence ID" value="AJD20075.1"/>
    <property type="molecule type" value="Genomic_DNA"/>
</dbReference>